<proteinExistence type="predicted"/>
<dbReference type="OrthoDB" id="5775699at2"/>
<protein>
    <submittedName>
        <fullName evidence="1">Uncharacterized protein</fullName>
    </submittedName>
</protein>
<name>A0A5C7ET86_9PROT</name>
<dbReference type="InParanoid" id="A0A5C7ET86"/>
<organism evidence="1 2">
    <name type="scientific">Pelomicrobium methylotrophicum</name>
    <dbReference type="NCBI Taxonomy" id="2602750"/>
    <lineage>
        <taxon>Bacteria</taxon>
        <taxon>Pseudomonadati</taxon>
        <taxon>Pseudomonadota</taxon>
        <taxon>Hydrogenophilia</taxon>
        <taxon>Hydrogenophilia incertae sedis</taxon>
        <taxon>Pelomicrobium</taxon>
    </lineage>
</organism>
<evidence type="ECO:0000313" key="2">
    <source>
        <dbReference type="Proteomes" id="UP000321201"/>
    </source>
</evidence>
<keyword evidence="2" id="KW-1185">Reference proteome</keyword>
<evidence type="ECO:0000313" key="1">
    <source>
        <dbReference type="EMBL" id="TXF10360.1"/>
    </source>
</evidence>
<dbReference type="Proteomes" id="UP000321201">
    <property type="component" value="Unassembled WGS sequence"/>
</dbReference>
<dbReference type="AlphaFoldDB" id="A0A5C7ET86"/>
<sequence>MERFSMVLGTVELAASAKEAAMGEQIENLKRFQAGQDNINRKLDELIRRVGNLEAGQASIIQHIGHLAAADASQQLTADRLNERLDRIERHLELV</sequence>
<gene>
    <name evidence="1" type="ORF">FR698_15670</name>
</gene>
<dbReference type="RefSeq" id="WP_147801127.1">
    <property type="nucleotide sequence ID" value="NZ_VPFL01000034.1"/>
</dbReference>
<comment type="caution">
    <text evidence="1">The sequence shown here is derived from an EMBL/GenBank/DDBJ whole genome shotgun (WGS) entry which is preliminary data.</text>
</comment>
<accession>A0A5C7ET86</accession>
<dbReference type="EMBL" id="VPFL01000034">
    <property type="protein sequence ID" value="TXF10360.1"/>
    <property type="molecule type" value="Genomic_DNA"/>
</dbReference>
<reference evidence="1 2" key="1">
    <citation type="submission" date="2019-08" db="EMBL/GenBank/DDBJ databases">
        <title>Pelomicrobium methylotrophicum gen. nov., sp. nov. a moderately thermophilic, facultatively anaerobic, lithoautotrophic and methylotrophic bacterium isolated from a terrestrial mud volcano.</title>
        <authorList>
            <person name="Slobodkina G.B."/>
            <person name="Merkel A.Y."/>
            <person name="Slobodkin A.I."/>
        </authorList>
    </citation>
    <scope>NUCLEOTIDE SEQUENCE [LARGE SCALE GENOMIC DNA]</scope>
    <source>
        <strain evidence="1 2">SM250</strain>
    </source>
</reference>